<keyword evidence="13" id="KW-0862">Zinc</keyword>
<keyword evidence="16" id="KW-0865">Zymogen</keyword>
<evidence type="ECO:0000256" key="7">
    <source>
        <dbReference type="ARBA" id="ARBA00022645"/>
    </source>
</evidence>
<dbReference type="Proteomes" id="UP001181355">
    <property type="component" value="Chromosome"/>
</dbReference>
<dbReference type="Gene3D" id="3.40.630.10">
    <property type="entry name" value="Zn peptidases"/>
    <property type="match status" value="1"/>
</dbReference>
<evidence type="ECO:0000256" key="3">
    <source>
        <dbReference type="ARBA" id="ARBA00004555"/>
    </source>
</evidence>
<evidence type="ECO:0000256" key="21">
    <source>
        <dbReference type="SAM" id="SignalP"/>
    </source>
</evidence>
<keyword evidence="17" id="KW-0325">Glycoprotein</keyword>
<evidence type="ECO:0000313" key="24">
    <source>
        <dbReference type="Proteomes" id="UP001181355"/>
    </source>
</evidence>
<comment type="subunit">
    <text evidence="19">Homodimer. The monomeric form is inactive while the homodimer is active.</text>
</comment>
<sequence>MRLIREKACSLLALTFLFLSSSAVVSAQAPLQPIPPATESRDNQLRDRLLQNIDAHQNLMRDLEELCDDIGARLTGSESLRRAQQWASAKLRAYGADAVWEEDYILGSTWHRGRSQARLLNANRQIMAMAQAGWTSSSSKPIQAEVAILDASNLDELRHQLPQLKGKIVLLLRTPKLSSVAGAVSEAQRNDFSREYNAVLKQADFAAVLYVSARSGNLLDMHGGPKARFKHNVGIIGQQDAQLLQRLIKRGISPRLELQFGGGFDGKPGSPVVREKNLIAEIRGTEFPDEYVVLGVHLDSWDLASGATDNGVGVALVMEVLRSIGAMRAIGTIRASQIPMKRSLRVILFSGEEQGLLGSKAYVEGHQSELGKVQAMLTIDSGAGRIIGIPDMQVDGWYDALNTMTNAHPLLQKLEVVYAVSKGSDHESFFAQGVPAFSLAQEPLDYLSHTWHSEADTLDHVKKDDLVYNAKVLSLISQYLLNSPRLPHRVDRKN</sequence>
<dbReference type="RefSeq" id="WP_309483362.1">
    <property type="nucleotide sequence ID" value="NZ_CP133720.1"/>
</dbReference>
<evidence type="ECO:0000256" key="19">
    <source>
        <dbReference type="ARBA" id="ARBA00025833"/>
    </source>
</evidence>
<dbReference type="PANTHER" id="PTHR12053:SF3">
    <property type="entry name" value="CARBOXYPEPTIDASE Q"/>
    <property type="match status" value="1"/>
</dbReference>
<evidence type="ECO:0000256" key="2">
    <source>
        <dbReference type="ARBA" id="ARBA00004371"/>
    </source>
</evidence>
<comment type="subcellular location">
    <subcellularLocation>
        <location evidence="1">Endoplasmic reticulum</location>
    </subcellularLocation>
    <subcellularLocation>
        <location evidence="3">Golgi apparatus</location>
    </subcellularLocation>
    <subcellularLocation>
        <location evidence="2">Lysosome</location>
    </subcellularLocation>
    <subcellularLocation>
        <location evidence="4">Secreted</location>
    </subcellularLocation>
</comment>
<keyword evidence="6" id="KW-0964">Secreted</keyword>
<evidence type="ECO:0000256" key="1">
    <source>
        <dbReference type="ARBA" id="ARBA00004240"/>
    </source>
</evidence>
<dbReference type="EMBL" id="CP133720">
    <property type="protein sequence ID" value="WMW81885.1"/>
    <property type="molecule type" value="Genomic_DNA"/>
</dbReference>
<keyword evidence="10 21" id="KW-0732">Signal</keyword>
<feature type="chain" id="PRO_5045190862" description="Carboxypeptidase Q" evidence="21">
    <location>
        <begin position="28"/>
        <end position="494"/>
    </location>
</feature>
<dbReference type="Gene3D" id="3.50.30.30">
    <property type="match status" value="1"/>
</dbReference>
<keyword evidence="14" id="KW-0333">Golgi apparatus</keyword>
<dbReference type="PANTHER" id="PTHR12053">
    <property type="entry name" value="PROTEASE FAMILY M28 PLASMA GLUTAMATE CARBOXYPEPTIDASE-RELATED"/>
    <property type="match status" value="1"/>
</dbReference>
<keyword evidence="24" id="KW-1185">Reference proteome</keyword>
<keyword evidence="11" id="KW-0378">Hydrolase</keyword>
<evidence type="ECO:0000256" key="8">
    <source>
        <dbReference type="ARBA" id="ARBA00022670"/>
    </source>
</evidence>
<dbReference type="InterPro" id="IPR007484">
    <property type="entry name" value="Peptidase_M28"/>
</dbReference>
<dbReference type="InterPro" id="IPR039866">
    <property type="entry name" value="CPQ"/>
</dbReference>
<feature type="domain" description="Peptidase M28" evidence="22">
    <location>
        <begin position="277"/>
        <end position="472"/>
    </location>
</feature>
<evidence type="ECO:0000256" key="16">
    <source>
        <dbReference type="ARBA" id="ARBA00023145"/>
    </source>
</evidence>
<proteinExistence type="predicted"/>
<evidence type="ECO:0000256" key="11">
    <source>
        <dbReference type="ARBA" id="ARBA00022801"/>
    </source>
</evidence>
<keyword evidence="7" id="KW-0121">Carboxypeptidase</keyword>
<evidence type="ECO:0000256" key="5">
    <source>
        <dbReference type="ARBA" id="ARBA00014116"/>
    </source>
</evidence>
<evidence type="ECO:0000256" key="18">
    <source>
        <dbReference type="ARBA" id="ARBA00023228"/>
    </source>
</evidence>
<keyword evidence="8" id="KW-0645">Protease</keyword>
<evidence type="ECO:0000313" key="23">
    <source>
        <dbReference type="EMBL" id="WMW81885.1"/>
    </source>
</evidence>
<organism evidence="23 24">
    <name type="scientific">Undibacterium cyanobacteriorum</name>
    <dbReference type="NCBI Taxonomy" id="3073561"/>
    <lineage>
        <taxon>Bacteria</taxon>
        <taxon>Pseudomonadati</taxon>
        <taxon>Pseudomonadota</taxon>
        <taxon>Betaproteobacteria</taxon>
        <taxon>Burkholderiales</taxon>
        <taxon>Oxalobacteraceae</taxon>
        <taxon>Undibacterium</taxon>
    </lineage>
</organism>
<dbReference type="SUPFAM" id="SSF53187">
    <property type="entry name" value="Zn-dependent exopeptidases"/>
    <property type="match status" value="1"/>
</dbReference>
<evidence type="ECO:0000259" key="22">
    <source>
        <dbReference type="Pfam" id="PF04389"/>
    </source>
</evidence>
<evidence type="ECO:0000256" key="9">
    <source>
        <dbReference type="ARBA" id="ARBA00022723"/>
    </source>
</evidence>
<keyword evidence="18" id="KW-0458">Lysosome</keyword>
<keyword evidence="12" id="KW-0256">Endoplasmic reticulum</keyword>
<name>A0ABY9RMH1_9BURK</name>
<keyword evidence="9" id="KW-0479">Metal-binding</keyword>
<keyword evidence="15" id="KW-0482">Metalloprotease</keyword>
<evidence type="ECO:0000256" key="4">
    <source>
        <dbReference type="ARBA" id="ARBA00004613"/>
    </source>
</evidence>
<feature type="signal peptide" evidence="21">
    <location>
        <begin position="1"/>
        <end position="27"/>
    </location>
</feature>
<reference evidence="23" key="1">
    <citation type="submission" date="2023-09" db="EMBL/GenBank/DDBJ databases">
        <title>Undibacterium sp. 20NA77.5 isolated from freshwater.</title>
        <authorList>
            <person name="Le V."/>
            <person name="Ko S.-R."/>
            <person name="Ahn C.-Y."/>
            <person name="Oh H.-M."/>
        </authorList>
    </citation>
    <scope>NUCLEOTIDE SEQUENCE</scope>
    <source>
        <strain evidence="23">20NA77.5</strain>
    </source>
</reference>
<evidence type="ECO:0000256" key="13">
    <source>
        <dbReference type="ARBA" id="ARBA00022833"/>
    </source>
</evidence>
<gene>
    <name evidence="23" type="ORF">RF679_06265</name>
</gene>
<accession>A0ABY9RMH1</accession>
<evidence type="ECO:0000256" key="10">
    <source>
        <dbReference type="ARBA" id="ARBA00022729"/>
    </source>
</evidence>
<evidence type="ECO:0000256" key="6">
    <source>
        <dbReference type="ARBA" id="ARBA00022525"/>
    </source>
</evidence>
<evidence type="ECO:0000256" key="14">
    <source>
        <dbReference type="ARBA" id="ARBA00023034"/>
    </source>
</evidence>
<dbReference type="Pfam" id="PF04389">
    <property type="entry name" value="Peptidase_M28"/>
    <property type="match status" value="1"/>
</dbReference>
<evidence type="ECO:0000256" key="15">
    <source>
        <dbReference type="ARBA" id="ARBA00023049"/>
    </source>
</evidence>
<evidence type="ECO:0000256" key="12">
    <source>
        <dbReference type="ARBA" id="ARBA00022824"/>
    </source>
</evidence>
<evidence type="ECO:0000256" key="20">
    <source>
        <dbReference type="ARBA" id="ARBA00033328"/>
    </source>
</evidence>
<protein>
    <recommendedName>
        <fullName evidence="5">Carboxypeptidase Q</fullName>
    </recommendedName>
    <alternativeName>
        <fullName evidence="20">Plasma glutamate carboxypeptidase</fullName>
    </alternativeName>
</protein>
<evidence type="ECO:0000256" key="17">
    <source>
        <dbReference type="ARBA" id="ARBA00023180"/>
    </source>
</evidence>